<comment type="caution">
    <text evidence="2">The sequence shown here is derived from an EMBL/GenBank/DDBJ whole genome shotgun (WGS) entry which is preliminary data.</text>
</comment>
<dbReference type="GO" id="GO:0003700">
    <property type="term" value="F:DNA-binding transcription factor activity"/>
    <property type="evidence" value="ECO:0007669"/>
    <property type="project" value="InterPro"/>
</dbReference>
<dbReference type="Pfam" id="PF01047">
    <property type="entry name" value="MarR"/>
    <property type="match status" value="1"/>
</dbReference>
<organism evidence="2 3">
    <name type="scientific">Actinoplanes awajinensis subsp. mycoplanecinus</name>
    <dbReference type="NCBI Taxonomy" id="135947"/>
    <lineage>
        <taxon>Bacteria</taxon>
        <taxon>Bacillati</taxon>
        <taxon>Actinomycetota</taxon>
        <taxon>Actinomycetes</taxon>
        <taxon>Micromonosporales</taxon>
        <taxon>Micromonosporaceae</taxon>
        <taxon>Actinoplanes</taxon>
    </lineage>
</organism>
<dbReference type="Proteomes" id="UP000053244">
    <property type="component" value="Unassembled WGS sequence"/>
</dbReference>
<reference evidence="2 3" key="1">
    <citation type="submission" date="2015-10" db="EMBL/GenBank/DDBJ databases">
        <authorList>
            <person name="Gilbert D.G."/>
        </authorList>
    </citation>
    <scope>NUCLEOTIDE SEQUENCE [LARGE SCALE GENOMIC DNA]</scope>
    <source>
        <strain evidence="2 3">NRRL B-16712</strain>
    </source>
</reference>
<accession>A0A101J750</accession>
<dbReference type="SMART" id="SM00347">
    <property type="entry name" value="HTH_MARR"/>
    <property type="match status" value="1"/>
</dbReference>
<dbReference type="InterPro" id="IPR000835">
    <property type="entry name" value="HTH_MarR-typ"/>
</dbReference>
<dbReference type="InterPro" id="IPR036390">
    <property type="entry name" value="WH_DNA-bd_sf"/>
</dbReference>
<dbReference type="SUPFAM" id="SSF46785">
    <property type="entry name" value="Winged helix' DNA-binding domain"/>
    <property type="match status" value="1"/>
</dbReference>
<gene>
    <name evidence="2" type="ORF">ADL15_50765</name>
</gene>
<dbReference type="EMBL" id="LLZH01000353">
    <property type="protein sequence ID" value="KUL21425.1"/>
    <property type="molecule type" value="Genomic_DNA"/>
</dbReference>
<evidence type="ECO:0000313" key="3">
    <source>
        <dbReference type="Proteomes" id="UP000053244"/>
    </source>
</evidence>
<dbReference type="InterPro" id="IPR039422">
    <property type="entry name" value="MarR/SlyA-like"/>
</dbReference>
<dbReference type="PANTHER" id="PTHR33164:SF57">
    <property type="entry name" value="MARR-FAMILY TRANSCRIPTIONAL REGULATOR"/>
    <property type="match status" value="1"/>
</dbReference>
<dbReference type="InterPro" id="IPR036388">
    <property type="entry name" value="WH-like_DNA-bd_sf"/>
</dbReference>
<dbReference type="GO" id="GO:0006950">
    <property type="term" value="P:response to stress"/>
    <property type="evidence" value="ECO:0007669"/>
    <property type="project" value="TreeGrafter"/>
</dbReference>
<protein>
    <recommendedName>
        <fullName evidence="1">HTH marR-type domain-containing protein</fullName>
    </recommendedName>
</protein>
<dbReference type="PROSITE" id="PS50995">
    <property type="entry name" value="HTH_MARR_2"/>
    <property type="match status" value="1"/>
</dbReference>
<dbReference type="RefSeq" id="WP_067708802.1">
    <property type="nucleotide sequence ID" value="NZ_LLZH01000353.1"/>
</dbReference>
<feature type="domain" description="HTH marR-type" evidence="1">
    <location>
        <begin position="10"/>
        <end position="143"/>
    </location>
</feature>
<proteinExistence type="predicted"/>
<dbReference type="AlphaFoldDB" id="A0A101J750"/>
<evidence type="ECO:0000259" key="1">
    <source>
        <dbReference type="PROSITE" id="PS50995"/>
    </source>
</evidence>
<evidence type="ECO:0000313" key="2">
    <source>
        <dbReference type="EMBL" id="KUL21425.1"/>
    </source>
</evidence>
<dbReference type="PANTHER" id="PTHR33164">
    <property type="entry name" value="TRANSCRIPTIONAL REGULATOR, MARR FAMILY"/>
    <property type="match status" value="1"/>
</dbReference>
<keyword evidence="3" id="KW-1185">Reference proteome</keyword>
<dbReference type="OrthoDB" id="3176111at2"/>
<name>A0A101J750_9ACTN</name>
<sequence>MSEAPRAAAAGPISHTIFRLARSHSLLAGRLLREVGLNPGQEMILFLLWDRGPMRLTGIADELGFGDSAGTTRKIQRLERAGYVRRVPDPADGRATLVEPTAAGNSVRARIEQIWAELEHLTVAGLTPAEQATTLAQLHRLEENVAKA</sequence>
<dbReference type="Gene3D" id="1.10.10.10">
    <property type="entry name" value="Winged helix-like DNA-binding domain superfamily/Winged helix DNA-binding domain"/>
    <property type="match status" value="1"/>
</dbReference>